<evidence type="ECO:0000313" key="3">
    <source>
        <dbReference type="Proteomes" id="UP000034371"/>
    </source>
</evidence>
<dbReference type="Proteomes" id="UP000034371">
    <property type="component" value="Unassembled WGS sequence"/>
</dbReference>
<evidence type="ECO:0000256" key="1">
    <source>
        <dbReference type="SAM" id="Phobius"/>
    </source>
</evidence>
<feature type="transmembrane region" description="Helical" evidence="1">
    <location>
        <begin position="24"/>
        <end position="44"/>
    </location>
</feature>
<comment type="caution">
    <text evidence="2">The sequence shown here is derived from an EMBL/GenBank/DDBJ whole genome shotgun (WGS) entry which is preliminary data.</text>
</comment>
<sequence>MGNIWNRIRVWFSSSLGWSTQHKIFIYVSMILLVAALVLSWTTFRTWRLVDVSMLSTSTPAPAPTPSAITREITPQSVLDELARLKQEKTKDQGTIADLRAQISKIAAPAPTPLPIVWPKTSMVITSDEARGLLTRTFPNRRMTGAHFVSAALYTVEQFKEIRSKMAPLTSNLPWSSLVDKALGTFQEPDIEQIPIGWAYPASDPMYLIVILADGGQAKIFGFDPLDKTKIWEIVTDPRVEAAIVR</sequence>
<evidence type="ECO:0000313" key="2">
    <source>
        <dbReference type="EMBL" id="KKS19417.1"/>
    </source>
</evidence>
<gene>
    <name evidence="2" type="ORF">UU78_C0084G0002</name>
</gene>
<name>A0A0G0X4V9_9BACT</name>
<protein>
    <submittedName>
        <fullName evidence="2">Uncharacterized protein</fullName>
    </submittedName>
</protein>
<keyword evidence="1" id="KW-0812">Transmembrane</keyword>
<accession>A0A0G0X4V9</accession>
<organism evidence="2 3">
    <name type="scientific">Candidatus Roizmanbacteria bacterium GW2011_GWC2_41_7</name>
    <dbReference type="NCBI Taxonomy" id="1618487"/>
    <lineage>
        <taxon>Bacteria</taxon>
        <taxon>Candidatus Roizmaniibacteriota</taxon>
    </lineage>
</organism>
<dbReference type="AlphaFoldDB" id="A0A0G0X4V9"/>
<keyword evidence="1" id="KW-1133">Transmembrane helix</keyword>
<dbReference type="EMBL" id="LCBY01000084">
    <property type="protein sequence ID" value="KKS19417.1"/>
    <property type="molecule type" value="Genomic_DNA"/>
</dbReference>
<keyword evidence="1" id="KW-0472">Membrane</keyword>
<proteinExistence type="predicted"/>
<reference evidence="2 3" key="1">
    <citation type="journal article" date="2015" name="Nature">
        <title>rRNA introns, odd ribosomes, and small enigmatic genomes across a large radiation of phyla.</title>
        <authorList>
            <person name="Brown C.T."/>
            <person name="Hug L.A."/>
            <person name="Thomas B.C."/>
            <person name="Sharon I."/>
            <person name="Castelle C.J."/>
            <person name="Singh A."/>
            <person name="Wilkins M.J."/>
            <person name="Williams K.H."/>
            <person name="Banfield J.F."/>
        </authorList>
    </citation>
    <scope>NUCLEOTIDE SEQUENCE [LARGE SCALE GENOMIC DNA]</scope>
</reference>